<evidence type="ECO:0000313" key="4">
    <source>
        <dbReference type="EMBL" id="ORY42381.1"/>
    </source>
</evidence>
<dbReference type="InterPro" id="IPR012677">
    <property type="entry name" value="Nucleotide-bd_a/b_plait_sf"/>
</dbReference>
<proteinExistence type="predicted"/>
<feature type="domain" description="RRM" evidence="3">
    <location>
        <begin position="224"/>
        <end position="298"/>
    </location>
</feature>
<protein>
    <recommendedName>
        <fullName evidence="3">RRM domain-containing protein</fullName>
    </recommendedName>
</protein>
<dbReference type="AlphaFoldDB" id="A0A1Y2C5S4"/>
<feature type="region of interest" description="Disordered" evidence="2">
    <location>
        <begin position="426"/>
        <end position="467"/>
    </location>
</feature>
<gene>
    <name evidence="4" type="ORF">BCR33DRAFT_309152</name>
</gene>
<dbReference type="CDD" id="cd00590">
    <property type="entry name" value="RRM_SF"/>
    <property type="match status" value="1"/>
</dbReference>
<dbReference type="PROSITE" id="PS50102">
    <property type="entry name" value="RRM"/>
    <property type="match status" value="1"/>
</dbReference>
<dbReference type="OrthoDB" id="439808at2759"/>
<organism evidence="4 5">
    <name type="scientific">Rhizoclosmatium globosum</name>
    <dbReference type="NCBI Taxonomy" id="329046"/>
    <lineage>
        <taxon>Eukaryota</taxon>
        <taxon>Fungi</taxon>
        <taxon>Fungi incertae sedis</taxon>
        <taxon>Chytridiomycota</taxon>
        <taxon>Chytridiomycota incertae sedis</taxon>
        <taxon>Chytridiomycetes</taxon>
        <taxon>Chytridiales</taxon>
        <taxon>Chytriomycetaceae</taxon>
        <taxon>Rhizoclosmatium</taxon>
    </lineage>
</organism>
<name>A0A1Y2C5S4_9FUNG</name>
<dbReference type="InterPro" id="IPR035979">
    <property type="entry name" value="RBD_domain_sf"/>
</dbReference>
<evidence type="ECO:0000256" key="2">
    <source>
        <dbReference type="SAM" id="MobiDB-lite"/>
    </source>
</evidence>
<dbReference type="GO" id="GO:0003723">
    <property type="term" value="F:RNA binding"/>
    <property type="evidence" value="ECO:0007669"/>
    <property type="project" value="UniProtKB-UniRule"/>
</dbReference>
<sequence length="682" mass="75597">MLARAAEPPSSNQEIRVLVSDYDIGNFVSNLGCHVEANVIISSMPSNQLFQTDILNCIREVLTSERSIVSNAFHQKLFGILELSRSGQFEQELPLSVDLKYSETRNLQIRSSNDQVSCIVTDIGRRRYRTLSCLPTEVTTLKSDDNFKSNPRPVSNSWDYASRSTDITPSNASSPGDWIHESSQAIMRPASVKSVTDTSTIFKTEFDTLSDMTEVSEMEATGISTVLVGNFPDETTEAELKYRFRNVNILRCKIVNNKKADRKPFAFLDVKECDRDAVLKMNGERFHGLKLKVEYDPSRLEKLGRKRSDSVKLEMSSIVVADTPVPSIPHTLKKSNSLNALEFYTSSNPQANSAMAFRPNSQVPKTGTMIRTRSQLLNSTQLAQNYESWMEPNNPESSSSPSLTQSYLPPMTLHQSPVTAKSSLALKSSWDSPPRKKDTFTTGASWEKVESNNSNQSCSKNNLPPSWSINVRADSTGVDLNQWDQPQRHVAYRTNSNSSSVDQSEYSTYSSPDNFHLPAHSGSGPVDVGRTHWGGAPSQLMKLPGDQWGESITPMDRRDFNSLTSIDHRRLSQTRETSMKTNAMASVMSFNQQLMSGVGLATGAGLTEGHRRPSLVNLSAFSHGPSVEYDAISSWYPPNIETAVENGGMAGFVKRGNSGISGVSGWQPHQPSTKSLYEKNIW</sequence>
<dbReference type="InterPro" id="IPR000504">
    <property type="entry name" value="RRM_dom"/>
</dbReference>
<keyword evidence="5" id="KW-1185">Reference proteome</keyword>
<dbReference type="Proteomes" id="UP000193642">
    <property type="component" value="Unassembled WGS sequence"/>
</dbReference>
<feature type="compositionally biased region" description="Low complexity" evidence="2">
    <location>
        <begin position="451"/>
        <end position="462"/>
    </location>
</feature>
<feature type="region of interest" description="Disordered" evidence="2">
    <location>
        <begin position="389"/>
        <end position="410"/>
    </location>
</feature>
<evidence type="ECO:0000259" key="3">
    <source>
        <dbReference type="PROSITE" id="PS50102"/>
    </source>
</evidence>
<dbReference type="EMBL" id="MCGO01000029">
    <property type="protein sequence ID" value="ORY42381.1"/>
    <property type="molecule type" value="Genomic_DNA"/>
</dbReference>
<dbReference type="STRING" id="329046.A0A1Y2C5S4"/>
<comment type="caution">
    <text evidence="4">The sequence shown here is derived from an EMBL/GenBank/DDBJ whole genome shotgun (WGS) entry which is preliminary data.</text>
</comment>
<dbReference type="Gene3D" id="3.30.70.330">
    <property type="match status" value="1"/>
</dbReference>
<dbReference type="SUPFAM" id="SSF54928">
    <property type="entry name" value="RNA-binding domain, RBD"/>
    <property type="match status" value="1"/>
</dbReference>
<evidence type="ECO:0000256" key="1">
    <source>
        <dbReference type="PROSITE-ProRule" id="PRU00176"/>
    </source>
</evidence>
<dbReference type="SMART" id="SM00360">
    <property type="entry name" value="RRM"/>
    <property type="match status" value="1"/>
</dbReference>
<evidence type="ECO:0000313" key="5">
    <source>
        <dbReference type="Proteomes" id="UP000193642"/>
    </source>
</evidence>
<keyword evidence="1" id="KW-0694">RNA-binding</keyword>
<dbReference type="Pfam" id="PF00076">
    <property type="entry name" value="RRM_1"/>
    <property type="match status" value="1"/>
</dbReference>
<reference evidence="4 5" key="1">
    <citation type="submission" date="2016-07" db="EMBL/GenBank/DDBJ databases">
        <title>Pervasive Adenine N6-methylation of Active Genes in Fungi.</title>
        <authorList>
            <consortium name="DOE Joint Genome Institute"/>
            <person name="Mondo S.J."/>
            <person name="Dannebaum R.O."/>
            <person name="Kuo R.C."/>
            <person name="Labutti K."/>
            <person name="Haridas S."/>
            <person name="Kuo A."/>
            <person name="Salamov A."/>
            <person name="Ahrendt S.R."/>
            <person name="Lipzen A."/>
            <person name="Sullivan W."/>
            <person name="Andreopoulos W.B."/>
            <person name="Clum A."/>
            <person name="Lindquist E."/>
            <person name="Daum C."/>
            <person name="Ramamoorthy G.K."/>
            <person name="Gryganskyi A."/>
            <person name="Culley D."/>
            <person name="Magnuson J.K."/>
            <person name="James T.Y."/>
            <person name="O'Malley M.A."/>
            <person name="Stajich J.E."/>
            <person name="Spatafora J.W."/>
            <person name="Visel A."/>
            <person name="Grigoriev I.V."/>
        </authorList>
    </citation>
    <scope>NUCLEOTIDE SEQUENCE [LARGE SCALE GENOMIC DNA]</scope>
    <source>
        <strain evidence="4 5">JEL800</strain>
    </source>
</reference>
<feature type="compositionally biased region" description="Low complexity" evidence="2">
    <location>
        <begin position="391"/>
        <end position="402"/>
    </location>
</feature>
<accession>A0A1Y2C5S4</accession>